<dbReference type="Gene3D" id="3.30.200.60">
    <property type="entry name" value="Peptidase C65 Otubain, subdomain 1"/>
    <property type="match status" value="1"/>
</dbReference>
<dbReference type="GeneID" id="5028780"/>
<comment type="catalytic activity">
    <reaction evidence="1">
        <text>Thiol-dependent hydrolysis of ester, thioester, amide, peptide and isopeptide bonds formed by the C-terminal Gly of ubiquitin (a 76-residue protein attached to proteins as an intracellular targeting signal).</text>
        <dbReference type="EC" id="3.4.19.12"/>
    </reaction>
</comment>
<evidence type="ECO:0000259" key="9">
    <source>
        <dbReference type="PROSITE" id="PS50802"/>
    </source>
</evidence>
<evidence type="ECO:0000256" key="3">
    <source>
        <dbReference type="ARBA" id="ARBA00022670"/>
    </source>
</evidence>
<keyword evidence="6" id="KW-0788">Thiol protease</keyword>
<feature type="domain" description="OTU" evidence="9">
    <location>
        <begin position="330"/>
        <end position="520"/>
    </location>
</feature>
<dbReference type="EC" id="3.4.19.12" evidence="2"/>
<dbReference type="InterPro" id="IPR019400">
    <property type="entry name" value="Peptidase_C65_otubain"/>
</dbReference>
<accession>A0CXT1</accession>
<feature type="region of interest" description="Disordered" evidence="8">
    <location>
        <begin position="223"/>
        <end position="242"/>
    </location>
</feature>
<feature type="compositionally biased region" description="Low complexity" evidence="8">
    <location>
        <begin position="96"/>
        <end position="116"/>
    </location>
</feature>
<keyword evidence="7" id="KW-0175">Coiled coil</keyword>
<protein>
    <recommendedName>
        <fullName evidence="2">ubiquitinyl hydrolase 1</fullName>
        <ecNumber evidence="2">3.4.19.12</ecNumber>
    </recommendedName>
</protein>
<evidence type="ECO:0000256" key="7">
    <source>
        <dbReference type="SAM" id="Coils"/>
    </source>
</evidence>
<keyword evidence="5" id="KW-0378">Hydrolase</keyword>
<dbReference type="GO" id="GO:0043130">
    <property type="term" value="F:ubiquitin binding"/>
    <property type="evidence" value="ECO:0000318"/>
    <property type="project" value="GO_Central"/>
</dbReference>
<dbReference type="STRING" id="5888.A0CXT1"/>
<dbReference type="Gene3D" id="1.20.1300.20">
    <property type="entry name" value="Peptidase C65 Otubain, subdomain 2"/>
    <property type="match status" value="1"/>
</dbReference>
<evidence type="ECO:0000313" key="10">
    <source>
        <dbReference type="EMBL" id="CAK75598.1"/>
    </source>
</evidence>
<evidence type="ECO:0000313" key="11">
    <source>
        <dbReference type="Proteomes" id="UP000000600"/>
    </source>
</evidence>
<feature type="region of interest" description="Disordered" evidence="8">
    <location>
        <begin position="96"/>
        <end position="124"/>
    </location>
</feature>
<evidence type="ECO:0000256" key="2">
    <source>
        <dbReference type="ARBA" id="ARBA00012759"/>
    </source>
</evidence>
<dbReference type="CDD" id="cd22749">
    <property type="entry name" value="Otubain_C65"/>
    <property type="match status" value="1"/>
</dbReference>
<dbReference type="GO" id="GO:0006508">
    <property type="term" value="P:proteolysis"/>
    <property type="evidence" value="ECO:0007669"/>
    <property type="project" value="UniProtKB-KW"/>
</dbReference>
<name>A0CXT1_PARTE</name>
<sequence>MKDTTSNQNPIRLRQKKSILEVVFGFPFKIIKFFLQKHIDVLIFILNILYRLYRLKSNKKKITNSEIKKGTLVEEDIQKQKPQKYQQLLNKKFQDKQQSQYSKSKQQEQQQTNESDQNQDHQNKNHIQENNDESKILQIDLKQQFIPQVNQVKEENYQAERQVETSQQNSINQQKQEIQEQQQEEIVKVNVEVQEQQQEEIVKVQEQQQEEIVKVNVEVQLEDSSSNKLDQQQQQEEPAQMEQQEIIGDQNVENVVNVPEFIERYQYLKEDDVDLLNQIANKSYKGRQVGNQFKYFIGEVENIQGTIKQYFGRNQNKFSKQIKQLKKEIIGHINIRGDGNCFYTSFLYQYLSILLRDEQRKNQFINEVEQLSAKIKYQNIEIKENKKIVQEFIWQFQQLKTKEELLKQMRDPDYLFYLLTILVFRRYFAHIFHNSQEFKELGDLNITKDLLTWEQECNNNETLIRTIVEHFKLHIILYYIDLQNSSYERKEYLPKNNEGVKVEKIFLLLCPGHYQIALPA</sequence>
<evidence type="ECO:0000256" key="8">
    <source>
        <dbReference type="SAM" id="MobiDB-lite"/>
    </source>
</evidence>
<dbReference type="PANTHER" id="PTHR12931">
    <property type="entry name" value="UBIQUITIN THIOLESTERASE PROTEIN OTUB"/>
    <property type="match status" value="1"/>
</dbReference>
<dbReference type="Pfam" id="PF10275">
    <property type="entry name" value="Peptidase_C65"/>
    <property type="match status" value="1"/>
</dbReference>
<dbReference type="InterPro" id="IPR042467">
    <property type="entry name" value="Peptidase_C65_otubain_sub2"/>
</dbReference>
<evidence type="ECO:0000256" key="6">
    <source>
        <dbReference type="ARBA" id="ARBA00022807"/>
    </source>
</evidence>
<dbReference type="InterPro" id="IPR003323">
    <property type="entry name" value="OTU_dom"/>
</dbReference>
<feature type="coiled-coil region" evidence="7">
    <location>
        <begin position="149"/>
        <end position="199"/>
    </location>
</feature>
<dbReference type="GO" id="GO:0004843">
    <property type="term" value="F:cysteine-type deubiquitinase activity"/>
    <property type="evidence" value="ECO:0000318"/>
    <property type="project" value="GO_Central"/>
</dbReference>
<dbReference type="PROSITE" id="PS50802">
    <property type="entry name" value="OTU"/>
    <property type="match status" value="1"/>
</dbReference>
<keyword evidence="11" id="KW-1185">Reference proteome</keyword>
<dbReference type="OMA" id="HINIRGD"/>
<keyword evidence="4" id="KW-0833">Ubl conjugation pathway</keyword>
<dbReference type="Proteomes" id="UP000000600">
    <property type="component" value="Unassembled WGS sequence"/>
</dbReference>
<dbReference type="PANTHER" id="PTHR12931:SF15">
    <property type="entry name" value="UBIQUITIN THIOESTERASE OTUBAIN-LIKE"/>
    <property type="match status" value="1"/>
</dbReference>
<dbReference type="SUPFAM" id="SSF54001">
    <property type="entry name" value="Cysteine proteinases"/>
    <property type="match status" value="1"/>
</dbReference>
<dbReference type="RefSeq" id="XP_001442995.1">
    <property type="nucleotide sequence ID" value="XM_001442958.1"/>
</dbReference>
<feature type="compositionally biased region" description="Low complexity" evidence="8">
    <location>
        <begin position="231"/>
        <end position="242"/>
    </location>
</feature>
<reference evidence="10 11" key="1">
    <citation type="journal article" date="2006" name="Nature">
        <title>Global trends of whole-genome duplications revealed by the ciliate Paramecium tetraurelia.</title>
        <authorList>
            <consortium name="Genoscope"/>
            <person name="Aury J.-M."/>
            <person name="Jaillon O."/>
            <person name="Duret L."/>
            <person name="Noel B."/>
            <person name="Jubin C."/>
            <person name="Porcel B.M."/>
            <person name="Segurens B."/>
            <person name="Daubin V."/>
            <person name="Anthouard V."/>
            <person name="Aiach N."/>
            <person name="Arnaiz O."/>
            <person name="Billaut A."/>
            <person name="Beisson J."/>
            <person name="Blanc I."/>
            <person name="Bouhouche K."/>
            <person name="Camara F."/>
            <person name="Duharcourt S."/>
            <person name="Guigo R."/>
            <person name="Gogendeau D."/>
            <person name="Katinka M."/>
            <person name="Keller A.-M."/>
            <person name="Kissmehl R."/>
            <person name="Klotz C."/>
            <person name="Koll F."/>
            <person name="Le Moue A."/>
            <person name="Lepere C."/>
            <person name="Malinsky S."/>
            <person name="Nowacki M."/>
            <person name="Nowak J.K."/>
            <person name="Plattner H."/>
            <person name="Poulain J."/>
            <person name="Ruiz F."/>
            <person name="Serrano V."/>
            <person name="Zagulski M."/>
            <person name="Dessen P."/>
            <person name="Betermier M."/>
            <person name="Weissenbach J."/>
            <person name="Scarpelli C."/>
            <person name="Schachter V."/>
            <person name="Sperling L."/>
            <person name="Meyer E."/>
            <person name="Cohen J."/>
            <person name="Wincker P."/>
        </authorList>
    </citation>
    <scope>NUCLEOTIDE SEQUENCE [LARGE SCALE GENOMIC DNA]</scope>
    <source>
        <strain evidence="10 11">Stock d4-2</strain>
    </source>
</reference>
<gene>
    <name evidence="10" type="ORF">GSPATT00011230001</name>
</gene>
<evidence type="ECO:0000256" key="1">
    <source>
        <dbReference type="ARBA" id="ARBA00000707"/>
    </source>
</evidence>
<dbReference type="OrthoDB" id="18915at2759"/>
<dbReference type="HOGENOM" id="CLU_524261_0_0_1"/>
<dbReference type="InParanoid" id="A0CXT1"/>
<keyword evidence="3" id="KW-0645">Protease</keyword>
<evidence type="ECO:0000256" key="4">
    <source>
        <dbReference type="ARBA" id="ARBA00022786"/>
    </source>
</evidence>
<organism evidence="10 11">
    <name type="scientific">Paramecium tetraurelia</name>
    <dbReference type="NCBI Taxonomy" id="5888"/>
    <lineage>
        <taxon>Eukaryota</taxon>
        <taxon>Sar</taxon>
        <taxon>Alveolata</taxon>
        <taxon>Ciliophora</taxon>
        <taxon>Intramacronucleata</taxon>
        <taxon>Oligohymenophorea</taxon>
        <taxon>Peniculida</taxon>
        <taxon>Parameciidae</taxon>
        <taxon>Paramecium</taxon>
    </lineage>
</organism>
<dbReference type="EMBL" id="CT868208">
    <property type="protein sequence ID" value="CAK75598.1"/>
    <property type="molecule type" value="Genomic_DNA"/>
</dbReference>
<dbReference type="AlphaFoldDB" id="A0CXT1"/>
<proteinExistence type="predicted"/>
<dbReference type="InterPro" id="IPR038765">
    <property type="entry name" value="Papain-like_cys_pep_sf"/>
</dbReference>
<dbReference type="KEGG" id="ptm:GSPATT00011230001"/>
<evidence type="ECO:0000256" key="5">
    <source>
        <dbReference type="ARBA" id="ARBA00022801"/>
    </source>
</evidence>
<dbReference type="InterPro" id="IPR042468">
    <property type="entry name" value="Peptidase_C65_otubain_sub1"/>
</dbReference>